<dbReference type="EMBL" id="VTXL01000046">
    <property type="protein sequence ID" value="NOJ15864.1"/>
    <property type="molecule type" value="Genomic_DNA"/>
</dbReference>
<feature type="domain" description="DUF6602" evidence="1">
    <location>
        <begin position="21"/>
        <end position="117"/>
    </location>
</feature>
<name>A0A7Y4DBQ6_VIBSP</name>
<protein>
    <recommendedName>
        <fullName evidence="1">DUF6602 domain-containing protein</fullName>
    </recommendedName>
</protein>
<sequence>MIKNVSELLLQLSKKEEIAIARQEIKHAPTIGAMYEGLTKNMLNVALPKEVDIRVASGFIKDSLGNKSQQIDCMIVTGLGEKLPHIDEYIFHVKQVLAVIEIKKSLHSSQLLSAHTLHNSVLDLFDSYSQSDDFREFHTRYAAYEFSSISGKHAPQYNSEDFRNLSLNEKAIYHALVLEQLTPLRIILGYNGFKSEFALREAYSDILENNITQSGFAVRNIPQLVISNGYSLVKTNGMPYTSTISDCGWWGVLTSSNANPIYLLLEILFTKMEMYFGISFDWGDDLREENLVHFLAARAYQTERVLGWEVSVNSPEREQFIGREAYSHWEPLEVDESVFRLVELLSSESSGDLYFDNPRLIELLNKFSLTLDELKLLAVDTKIIVTNQSGFLACTNIGFCRYNGKYLVANDLSGRFNRWLQRPPQ</sequence>
<comment type="caution">
    <text evidence="2">The sequence shown here is derived from an EMBL/GenBank/DDBJ whole genome shotgun (WGS) entry which is preliminary data.</text>
</comment>
<evidence type="ECO:0000313" key="2">
    <source>
        <dbReference type="EMBL" id="NOJ15864.1"/>
    </source>
</evidence>
<gene>
    <name evidence="2" type="ORF">F0234_24345</name>
</gene>
<dbReference type="RefSeq" id="WP_171331241.1">
    <property type="nucleotide sequence ID" value="NZ_CAWPOP010000041.1"/>
</dbReference>
<dbReference type="AlphaFoldDB" id="A0A7Y4DBQ6"/>
<proteinExistence type="predicted"/>
<reference evidence="2 3" key="1">
    <citation type="submission" date="2019-09" db="EMBL/GenBank/DDBJ databases">
        <title>Draft genome sequencing and comparative genomics of hatchery-associated Vibrios.</title>
        <authorList>
            <person name="Kehlet-Delgado H."/>
            <person name="Mueller R.S."/>
        </authorList>
    </citation>
    <scope>NUCLEOTIDE SEQUENCE [LARGE SCALE GENOMIC DNA]</scope>
    <source>
        <strain evidence="2 3">99-70-13A3</strain>
    </source>
</reference>
<evidence type="ECO:0000259" key="1">
    <source>
        <dbReference type="Pfam" id="PF20247"/>
    </source>
</evidence>
<organism evidence="2 3">
    <name type="scientific">Vibrio splendidus</name>
    <dbReference type="NCBI Taxonomy" id="29497"/>
    <lineage>
        <taxon>Bacteria</taxon>
        <taxon>Pseudomonadati</taxon>
        <taxon>Pseudomonadota</taxon>
        <taxon>Gammaproteobacteria</taxon>
        <taxon>Vibrionales</taxon>
        <taxon>Vibrionaceae</taxon>
        <taxon>Vibrio</taxon>
    </lineage>
</organism>
<evidence type="ECO:0000313" key="3">
    <source>
        <dbReference type="Proteomes" id="UP000519158"/>
    </source>
</evidence>
<accession>A0A7Y4DBQ6</accession>
<dbReference type="Proteomes" id="UP000519158">
    <property type="component" value="Unassembled WGS sequence"/>
</dbReference>
<dbReference type="InterPro" id="IPR046537">
    <property type="entry name" value="DUF6602"/>
</dbReference>
<dbReference type="Pfam" id="PF20247">
    <property type="entry name" value="DUF6602"/>
    <property type="match status" value="1"/>
</dbReference>